<dbReference type="GeneID" id="25263358"/>
<sequence length="224" mass="25526">MCSEYQLTIREQPKHSRMCGIGEKADRRPIDPAPIVQLRVITHEHAAWYLDNPYYFMYAMLADIETDEELHLLPDGKTRYTTGSCVSCLYHLKDIDGSHQGFFIFPDLSIRVEGRYKLKLCLFETIGHGVYHCKSIYTAPFNVYTAKRFPGMEESTKLSRAFADQGLKVRVRKNPRLRRSAAKKGSDDTDDKPDDPVEGLKRPAKRIRSDDHSASVPLSMSAPS</sequence>
<protein>
    <recommendedName>
        <fullName evidence="7">Velvet domain-containing protein</fullName>
    </recommendedName>
</protein>
<dbReference type="HOGENOM" id="CLU_022491_1_2_1"/>
<evidence type="ECO:0000256" key="1">
    <source>
        <dbReference type="ARBA" id="ARBA00004123"/>
    </source>
</evidence>
<dbReference type="AlphaFoldDB" id="A0A066VI10"/>
<evidence type="ECO:0000313" key="9">
    <source>
        <dbReference type="Proteomes" id="UP000027361"/>
    </source>
</evidence>
<feature type="compositionally biased region" description="Basic and acidic residues" evidence="6">
    <location>
        <begin position="194"/>
        <end position="213"/>
    </location>
</feature>
<feature type="non-terminal residue" evidence="8">
    <location>
        <position position="224"/>
    </location>
</feature>
<organism evidence="8 9">
    <name type="scientific">Tilletiaria anomala (strain ATCC 24038 / CBS 436.72 / UBC 951)</name>
    <dbReference type="NCBI Taxonomy" id="1037660"/>
    <lineage>
        <taxon>Eukaryota</taxon>
        <taxon>Fungi</taxon>
        <taxon>Dikarya</taxon>
        <taxon>Basidiomycota</taxon>
        <taxon>Ustilaginomycotina</taxon>
        <taxon>Exobasidiomycetes</taxon>
        <taxon>Georgefischeriales</taxon>
        <taxon>Tilletiariaceae</taxon>
        <taxon>Tilletiaria</taxon>
    </lineage>
</organism>
<dbReference type="Pfam" id="PF11754">
    <property type="entry name" value="Velvet"/>
    <property type="match status" value="2"/>
</dbReference>
<keyword evidence="9" id="KW-1185">Reference proteome</keyword>
<dbReference type="OMA" id="THEHAAW"/>
<keyword evidence="5" id="KW-0539">Nucleus</keyword>
<dbReference type="InterPro" id="IPR038491">
    <property type="entry name" value="Velvet_dom_sf"/>
</dbReference>
<dbReference type="RefSeq" id="XP_013241231.1">
    <property type="nucleotide sequence ID" value="XM_013385777.1"/>
</dbReference>
<evidence type="ECO:0000256" key="5">
    <source>
        <dbReference type="ARBA" id="ARBA00023242"/>
    </source>
</evidence>
<dbReference type="PANTHER" id="PTHR33572">
    <property type="entry name" value="SPORE DEVELOPMENT REGULATOR VOSA"/>
    <property type="match status" value="1"/>
</dbReference>
<comment type="caution">
    <text evidence="8">The sequence shown here is derived from an EMBL/GenBank/DDBJ whole genome shotgun (WGS) entry which is preliminary data.</text>
</comment>
<keyword evidence="3" id="KW-0805">Transcription regulation</keyword>
<dbReference type="InterPro" id="IPR037525">
    <property type="entry name" value="Velvet_dom"/>
</dbReference>
<keyword evidence="4" id="KW-0804">Transcription</keyword>
<proteinExistence type="predicted"/>
<evidence type="ECO:0000256" key="2">
    <source>
        <dbReference type="ARBA" id="ARBA00022969"/>
    </source>
</evidence>
<dbReference type="GO" id="GO:0030435">
    <property type="term" value="P:sporulation resulting in formation of a cellular spore"/>
    <property type="evidence" value="ECO:0007669"/>
    <property type="project" value="UniProtKB-KW"/>
</dbReference>
<dbReference type="InParanoid" id="A0A066VI10"/>
<evidence type="ECO:0000256" key="6">
    <source>
        <dbReference type="SAM" id="MobiDB-lite"/>
    </source>
</evidence>
<feature type="domain" description="Velvet" evidence="7">
    <location>
        <begin position="1"/>
        <end position="172"/>
    </location>
</feature>
<dbReference type="GO" id="GO:0005634">
    <property type="term" value="C:nucleus"/>
    <property type="evidence" value="ECO:0007669"/>
    <property type="project" value="UniProtKB-SubCell"/>
</dbReference>
<name>A0A066VI10_TILAU</name>
<evidence type="ECO:0000313" key="8">
    <source>
        <dbReference type="EMBL" id="KDN39948.1"/>
    </source>
</evidence>
<feature type="region of interest" description="Disordered" evidence="6">
    <location>
        <begin position="172"/>
        <end position="224"/>
    </location>
</feature>
<dbReference type="STRING" id="1037660.A0A066VI10"/>
<evidence type="ECO:0000259" key="7">
    <source>
        <dbReference type="PROSITE" id="PS51821"/>
    </source>
</evidence>
<feature type="compositionally biased region" description="Basic residues" evidence="6">
    <location>
        <begin position="172"/>
        <end position="182"/>
    </location>
</feature>
<evidence type="ECO:0000256" key="4">
    <source>
        <dbReference type="ARBA" id="ARBA00023163"/>
    </source>
</evidence>
<dbReference type="Proteomes" id="UP000027361">
    <property type="component" value="Unassembled WGS sequence"/>
</dbReference>
<gene>
    <name evidence="8" type="ORF">K437DRAFT_250382</name>
</gene>
<reference evidence="8 9" key="1">
    <citation type="submission" date="2014-05" db="EMBL/GenBank/DDBJ databases">
        <title>Draft genome sequence of a rare smut relative, Tilletiaria anomala UBC 951.</title>
        <authorList>
            <consortium name="DOE Joint Genome Institute"/>
            <person name="Toome M."/>
            <person name="Kuo A."/>
            <person name="Henrissat B."/>
            <person name="Lipzen A."/>
            <person name="Tritt A."/>
            <person name="Yoshinaga Y."/>
            <person name="Zane M."/>
            <person name="Barry K."/>
            <person name="Grigoriev I.V."/>
            <person name="Spatafora J.W."/>
            <person name="Aimea M.C."/>
        </authorList>
    </citation>
    <scope>NUCLEOTIDE SEQUENCE [LARGE SCALE GENOMIC DNA]</scope>
    <source>
        <strain evidence="8 9">UBC 951</strain>
    </source>
</reference>
<dbReference type="EMBL" id="JMSN01000097">
    <property type="protein sequence ID" value="KDN39948.1"/>
    <property type="molecule type" value="Genomic_DNA"/>
</dbReference>
<comment type="subcellular location">
    <subcellularLocation>
        <location evidence="1">Nucleus</location>
    </subcellularLocation>
</comment>
<dbReference type="InterPro" id="IPR021740">
    <property type="entry name" value="Velvet"/>
</dbReference>
<evidence type="ECO:0000256" key="3">
    <source>
        <dbReference type="ARBA" id="ARBA00023015"/>
    </source>
</evidence>
<accession>A0A066VI10</accession>
<keyword evidence="2" id="KW-0749">Sporulation</keyword>
<dbReference type="OrthoDB" id="5599552at2759"/>
<dbReference type="PANTHER" id="PTHR33572:SF18">
    <property type="entry name" value="SPORE DEVELOPMENT REGULATOR VOSA"/>
    <property type="match status" value="1"/>
</dbReference>
<dbReference type="Gene3D" id="2.60.40.3960">
    <property type="entry name" value="Velvet domain"/>
    <property type="match status" value="1"/>
</dbReference>
<dbReference type="PROSITE" id="PS51821">
    <property type="entry name" value="VELVET"/>
    <property type="match status" value="1"/>
</dbReference>